<evidence type="ECO:0000313" key="1">
    <source>
        <dbReference type="EMBL" id="ASZ51783.1"/>
    </source>
</evidence>
<accession>A0A249W4V6</accession>
<organism evidence="1">
    <name type="scientific">Vibrio parahaemolyticus</name>
    <dbReference type="NCBI Taxonomy" id="670"/>
    <lineage>
        <taxon>Bacteria</taxon>
        <taxon>Pseudomonadati</taxon>
        <taxon>Pseudomonadota</taxon>
        <taxon>Gammaproteobacteria</taxon>
        <taxon>Vibrionales</taxon>
        <taxon>Vibrionaceae</taxon>
        <taxon>Vibrio</taxon>
    </lineage>
</organism>
<dbReference type="AlphaFoldDB" id="A0A249W4V6"/>
<sequence length="236" mass="26836">MKISKSNPHQIVKNQHIFPSQSLVRFYDGSRTIGVAYKDGSKAFRTKANNSVFCVNRAWNEHAESVSMKVIEDTYQNVVEKILKGHDLNADEHLAITKMYALWKYRSELLTRVEPNVVIQNSEGITEQDEAERLEKAGMYFSFKGEISSQMMAGLGVHYAIKETCLTLGEDTRWGVLSAICGEFVIPDLCPDLVVIPMTPVQLLTAKKANNYAGLDIVNEFNEYFIKSSKSRYYYR</sequence>
<gene>
    <name evidence="1" type="ORF">YA91_14990</name>
</gene>
<reference evidence="1" key="1">
    <citation type="submission" date="2017-09" db="EMBL/GenBank/DDBJ databases">
        <authorList>
            <person name="Ehlers B."/>
            <person name="Leendertz F.H."/>
        </authorList>
    </citation>
    <scope>NUCLEOTIDE SEQUENCE</scope>
    <source>
        <strain evidence="1">MAVP-26</strain>
    </source>
</reference>
<dbReference type="EMBL" id="CP023248">
    <property type="protein sequence ID" value="ASZ51783.1"/>
    <property type="molecule type" value="Genomic_DNA"/>
</dbReference>
<evidence type="ECO:0008006" key="2">
    <source>
        <dbReference type="Google" id="ProtNLM"/>
    </source>
</evidence>
<dbReference type="RefSeq" id="WP_023667336.1">
    <property type="nucleotide sequence ID" value="NZ_CP023248.2"/>
</dbReference>
<protein>
    <recommendedName>
        <fullName evidence="2">DUF4238 domain-containing protein</fullName>
    </recommendedName>
</protein>
<name>A0A249W4V6_VIBPH</name>
<proteinExistence type="predicted"/>